<dbReference type="PANTHER" id="PTHR30572">
    <property type="entry name" value="MEMBRANE COMPONENT OF TRANSPORTER-RELATED"/>
    <property type="match status" value="1"/>
</dbReference>
<comment type="caution">
    <text evidence="9">The sequence shown here is derived from an EMBL/GenBank/DDBJ whole genome shotgun (WGS) entry which is preliminary data.</text>
</comment>
<evidence type="ECO:0000313" key="9">
    <source>
        <dbReference type="EMBL" id="TYP98343.1"/>
    </source>
</evidence>
<protein>
    <submittedName>
        <fullName evidence="9">Putative ABC transport system permease protein</fullName>
    </submittedName>
</protein>
<feature type="domain" description="ABC3 transporter permease C-terminal" evidence="7">
    <location>
        <begin position="291"/>
        <end position="402"/>
    </location>
</feature>
<dbReference type="InterPro" id="IPR050250">
    <property type="entry name" value="Macrolide_Exporter_MacB"/>
</dbReference>
<keyword evidence="4 6" id="KW-1133">Transmembrane helix</keyword>
<feature type="transmembrane region" description="Helical" evidence="6">
    <location>
        <begin position="336"/>
        <end position="362"/>
    </location>
</feature>
<proteinExistence type="predicted"/>
<sequence length="803" mass="91748">MVRTWFKIFYRNSKKNWLNVAINVAGLMLGFAGLLLILLHLQDEELYNSQNPNKDNIFRVSHLMSNGDIWSSSTVVEGPTYVKDLPEVTSYYISDSWYDDELVDVKGKKVYTRDIHLGEKNFFEFFPYKLVEGSFEKFGEARNHIAISKKQAEIFFGETSAIGKTLGFYKRSFIVTAVYELEGKNYFEPSIVSQFEKELEGHWGNFNYNLFIKTIKDVDEKLLTEKMNALWIKYQNEPMSKEEGMPIEEWTEKYGTTALLEKLSTIRLHSKAGSAGPEGVGNYQLILILLSLSTLLIIISCVNFINLSTASATQRAKEVGIKKTLGLSKFVLTRQFVLEIVLQGLIAFILSLLLVELILPYFNEFMGKDLNILEGTAVLKVFLVVLIITSLIGNIPALYLANFKSVEVLKGNVSRSKKGIWARNIMLGLQFAISGFFLIGSSIVFKQVSYMMNKDMGFSGDQIVLVRINEPVNRFRKYQVAKKELIKNPNITQISSNYFIPGGGNASSTMCNYKDITVQTNVDAIDYGYFNMSKIKMLKGRGFSQELALDSIKGIVINETLAKAYNIYDDPIGKEIKMGWRSNTNDGKMNVIGMVEDYHVYGLDNKIPPILTMHWNAFDGMKYNFRFVQFKIKPDNIDETIVAIENYWSKNIEQGYPFEYKFLDEYFARTYEKFQKQKTLFSVLTTIVIIVSLLGLFALATLTIQQRLKEVAIRKTLGASVKEIMFQLIKSFVKITLIASVILIPIAYYFMQNWLDNFVYRIDMPILSYIVTPIVLIILVFAVVGLKAYNATKVDLIKYLKFE</sequence>
<reference evidence="9 10" key="1">
    <citation type="submission" date="2019-07" db="EMBL/GenBank/DDBJ databases">
        <title>Genomic Encyclopedia of Type Strains, Phase IV (KMG-IV): sequencing the most valuable type-strain genomes for metagenomic binning, comparative biology and taxonomic classification.</title>
        <authorList>
            <person name="Goeker M."/>
        </authorList>
    </citation>
    <scope>NUCLEOTIDE SEQUENCE [LARGE SCALE GENOMIC DNA]</scope>
    <source>
        <strain evidence="9 10">DSM 18961</strain>
    </source>
</reference>
<evidence type="ECO:0000256" key="5">
    <source>
        <dbReference type="ARBA" id="ARBA00023136"/>
    </source>
</evidence>
<feature type="domain" description="MacB-like periplasmic core" evidence="8">
    <location>
        <begin position="433"/>
        <end position="618"/>
    </location>
</feature>
<name>A0A5S5DQV8_9FLAO</name>
<evidence type="ECO:0000256" key="1">
    <source>
        <dbReference type="ARBA" id="ARBA00004651"/>
    </source>
</evidence>
<feature type="domain" description="ABC3 transporter permease C-terminal" evidence="7">
    <location>
        <begin position="683"/>
        <end position="794"/>
    </location>
</feature>
<comment type="subcellular location">
    <subcellularLocation>
        <location evidence="1">Cell membrane</location>
        <topology evidence="1">Multi-pass membrane protein</topology>
    </subcellularLocation>
</comment>
<evidence type="ECO:0000259" key="7">
    <source>
        <dbReference type="Pfam" id="PF02687"/>
    </source>
</evidence>
<dbReference type="EMBL" id="VNIA01000003">
    <property type="protein sequence ID" value="TYP98343.1"/>
    <property type="molecule type" value="Genomic_DNA"/>
</dbReference>
<feature type="transmembrane region" description="Helical" evidence="6">
    <location>
        <begin position="680"/>
        <end position="704"/>
    </location>
</feature>
<dbReference type="InterPro" id="IPR025857">
    <property type="entry name" value="MacB_PCD"/>
</dbReference>
<dbReference type="PANTHER" id="PTHR30572:SF18">
    <property type="entry name" value="ABC-TYPE MACROLIDE FAMILY EXPORT SYSTEM PERMEASE COMPONENT 2"/>
    <property type="match status" value="1"/>
</dbReference>
<dbReference type="GO" id="GO:0022857">
    <property type="term" value="F:transmembrane transporter activity"/>
    <property type="evidence" value="ECO:0007669"/>
    <property type="project" value="TreeGrafter"/>
</dbReference>
<evidence type="ECO:0000313" key="10">
    <source>
        <dbReference type="Proteomes" id="UP000323136"/>
    </source>
</evidence>
<dbReference type="InterPro" id="IPR003838">
    <property type="entry name" value="ABC3_permease_C"/>
</dbReference>
<accession>A0A5S5DQV8</accession>
<keyword evidence="3 6" id="KW-0812">Transmembrane</keyword>
<keyword evidence="2" id="KW-1003">Cell membrane</keyword>
<feature type="transmembrane region" description="Helical" evidence="6">
    <location>
        <begin position="424"/>
        <end position="445"/>
    </location>
</feature>
<evidence type="ECO:0000256" key="2">
    <source>
        <dbReference type="ARBA" id="ARBA00022475"/>
    </source>
</evidence>
<evidence type="ECO:0000256" key="3">
    <source>
        <dbReference type="ARBA" id="ARBA00022692"/>
    </source>
</evidence>
<gene>
    <name evidence="9" type="ORF">C7447_103519</name>
</gene>
<feature type="transmembrane region" description="Helical" evidence="6">
    <location>
        <begin position="732"/>
        <end position="751"/>
    </location>
</feature>
<keyword evidence="10" id="KW-1185">Reference proteome</keyword>
<evidence type="ECO:0000259" key="8">
    <source>
        <dbReference type="Pfam" id="PF12704"/>
    </source>
</evidence>
<feature type="transmembrane region" description="Helical" evidence="6">
    <location>
        <begin position="766"/>
        <end position="789"/>
    </location>
</feature>
<evidence type="ECO:0000256" key="4">
    <source>
        <dbReference type="ARBA" id="ARBA00022989"/>
    </source>
</evidence>
<keyword evidence="5 6" id="KW-0472">Membrane</keyword>
<organism evidence="9 10">
    <name type="scientific">Tenacibaculum adriaticum</name>
    <dbReference type="NCBI Taxonomy" id="413713"/>
    <lineage>
        <taxon>Bacteria</taxon>
        <taxon>Pseudomonadati</taxon>
        <taxon>Bacteroidota</taxon>
        <taxon>Flavobacteriia</taxon>
        <taxon>Flavobacteriales</taxon>
        <taxon>Flavobacteriaceae</taxon>
        <taxon>Tenacibaculum</taxon>
    </lineage>
</organism>
<dbReference type="GO" id="GO:0005886">
    <property type="term" value="C:plasma membrane"/>
    <property type="evidence" value="ECO:0007669"/>
    <property type="project" value="UniProtKB-SubCell"/>
</dbReference>
<feature type="transmembrane region" description="Helical" evidence="6">
    <location>
        <begin position="382"/>
        <end position="403"/>
    </location>
</feature>
<dbReference type="Pfam" id="PF02687">
    <property type="entry name" value="FtsX"/>
    <property type="match status" value="2"/>
</dbReference>
<feature type="transmembrane region" description="Helical" evidence="6">
    <location>
        <begin position="20"/>
        <end position="41"/>
    </location>
</feature>
<dbReference type="OrthoDB" id="5933722at2"/>
<dbReference type="Pfam" id="PF12704">
    <property type="entry name" value="MacB_PCD"/>
    <property type="match status" value="2"/>
</dbReference>
<dbReference type="AlphaFoldDB" id="A0A5S5DQV8"/>
<dbReference type="Proteomes" id="UP000323136">
    <property type="component" value="Unassembled WGS sequence"/>
</dbReference>
<feature type="domain" description="MacB-like periplasmic core" evidence="8">
    <location>
        <begin position="21"/>
        <end position="227"/>
    </location>
</feature>
<feature type="transmembrane region" description="Helical" evidence="6">
    <location>
        <begin position="285"/>
        <end position="307"/>
    </location>
</feature>
<dbReference type="RefSeq" id="WP_148870648.1">
    <property type="nucleotide sequence ID" value="NZ_VNIA01000003.1"/>
</dbReference>
<evidence type="ECO:0000256" key="6">
    <source>
        <dbReference type="SAM" id="Phobius"/>
    </source>
</evidence>